<evidence type="ECO:0000256" key="2">
    <source>
        <dbReference type="ARBA" id="ARBA00010323"/>
    </source>
</evidence>
<feature type="transmembrane region" description="Helical" evidence="10">
    <location>
        <begin position="53"/>
        <end position="70"/>
    </location>
</feature>
<comment type="similarity">
    <text evidence="2 9">Belongs to the membrane-bound acyltransferase family.</text>
</comment>
<keyword evidence="6 10" id="KW-1133">Transmembrane helix</keyword>
<keyword evidence="8 9" id="KW-0012">Acyltransferase</keyword>
<dbReference type="EMBL" id="RJNH01000001">
    <property type="protein sequence ID" value="RSI63113.1"/>
    <property type="molecule type" value="Genomic_DNA"/>
</dbReference>
<feature type="transmembrane region" description="Helical" evidence="10">
    <location>
        <begin position="82"/>
        <end position="110"/>
    </location>
</feature>
<comment type="caution">
    <text evidence="11">The sequence shown here is derived from an EMBL/GenBank/DDBJ whole genome shotgun (WGS) entry which is preliminary data.</text>
</comment>
<keyword evidence="5 10" id="KW-0812">Transmembrane</keyword>
<evidence type="ECO:0000256" key="4">
    <source>
        <dbReference type="ARBA" id="ARBA00022679"/>
    </source>
</evidence>
<dbReference type="PANTHER" id="PTHR13285:SF23">
    <property type="entry name" value="TEICHOIC ACID D-ALANYLTRANSFERASE"/>
    <property type="match status" value="1"/>
</dbReference>
<feature type="transmembrane region" description="Helical" evidence="10">
    <location>
        <begin position="6"/>
        <end position="25"/>
    </location>
</feature>
<evidence type="ECO:0000313" key="12">
    <source>
        <dbReference type="Proteomes" id="UP000278653"/>
    </source>
</evidence>
<dbReference type="InterPro" id="IPR004299">
    <property type="entry name" value="MBOAT_fam"/>
</dbReference>
<feature type="transmembrane region" description="Helical" evidence="10">
    <location>
        <begin position="32"/>
        <end position="47"/>
    </location>
</feature>
<proteinExistence type="inferred from homology"/>
<dbReference type="GO" id="GO:0005886">
    <property type="term" value="C:plasma membrane"/>
    <property type="evidence" value="ECO:0007669"/>
    <property type="project" value="UniProtKB-SubCell"/>
</dbReference>
<evidence type="ECO:0000256" key="8">
    <source>
        <dbReference type="ARBA" id="ARBA00023315"/>
    </source>
</evidence>
<evidence type="ECO:0000256" key="5">
    <source>
        <dbReference type="ARBA" id="ARBA00022692"/>
    </source>
</evidence>
<keyword evidence="3 9" id="KW-1003">Cell membrane</keyword>
<name>A0A3R9HWJ0_STRMT</name>
<organism evidence="11 12">
    <name type="scientific">Streptococcus mitis</name>
    <dbReference type="NCBI Taxonomy" id="28037"/>
    <lineage>
        <taxon>Bacteria</taxon>
        <taxon>Bacillati</taxon>
        <taxon>Bacillota</taxon>
        <taxon>Bacilli</taxon>
        <taxon>Lactobacillales</taxon>
        <taxon>Streptococcaceae</taxon>
        <taxon>Streptococcus</taxon>
        <taxon>Streptococcus mitis group</taxon>
    </lineage>
</organism>
<dbReference type="GO" id="GO:0070395">
    <property type="term" value="P:lipoteichoic acid biosynthetic process"/>
    <property type="evidence" value="ECO:0007669"/>
    <property type="project" value="InterPro"/>
</dbReference>
<evidence type="ECO:0000256" key="6">
    <source>
        <dbReference type="ARBA" id="ARBA00022989"/>
    </source>
</evidence>
<evidence type="ECO:0000256" key="10">
    <source>
        <dbReference type="SAM" id="Phobius"/>
    </source>
</evidence>
<dbReference type="NCBIfam" id="TIGR04091">
    <property type="entry name" value="LTA_dltB"/>
    <property type="match status" value="1"/>
</dbReference>
<evidence type="ECO:0000256" key="3">
    <source>
        <dbReference type="ARBA" id="ARBA00022475"/>
    </source>
</evidence>
<dbReference type="EC" id="2.3.1.-" evidence="11"/>
<gene>
    <name evidence="11" type="primary">patA_1</name>
    <name evidence="11" type="ORF">D8865_00520</name>
</gene>
<comment type="subcellular location">
    <subcellularLocation>
        <location evidence="1">Cell membrane</location>
        <topology evidence="1">Multi-pass membrane protein</topology>
    </subcellularLocation>
</comment>
<dbReference type="InterPro" id="IPR024024">
    <property type="entry name" value="DltB"/>
</dbReference>
<keyword evidence="7 9" id="KW-0472">Membrane</keyword>
<dbReference type="GO" id="GO:0016746">
    <property type="term" value="F:acyltransferase activity"/>
    <property type="evidence" value="ECO:0007669"/>
    <property type="project" value="UniProtKB-KW"/>
</dbReference>
<dbReference type="Proteomes" id="UP000278653">
    <property type="component" value="Unassembled WGS sequence"/>
</dbReference>
<feature type="transmembrane region" description="Helical" evidence="10">
    <location>
        <begin position="318"/>
        <end position="335"/>
    </location>
</feature>
<accession>A0A3R9HWJ0</accession>
<evidence type="ECO:0000256" key="9">
    <source>
        <dbReference type="PIRNR" id="PIRNR016636"/>
    </source>
</evidence>
<evidence type="ECO:0000256" key="7">
    <source>
        <dbReference type="ARBA" id="ARBA00023136"/>
    </source>
</evidence>
<feature type="transmembrane region" description="Helical" evidence="10">
    <location>
        <begin position="178"/>
        <end position="202"/>
    </location>
</feature>
<evidence type="ECO:0000256" key="1">
    <source>
        <dbReference type="ARBA" id="ARBA00004651"/>
    </source>
</evidence>
<dbReference type="InterPro" id="IPR051085">
    <property type="entry name" value="MB_O-acyltransferase"/>
</dbReference>
<dbReference type="RefSeq" id="WP_125446662.1">
    <property type="nucleotide sequence ID" value="NZ_RJNH01000001.1"/>
</dbReference>
<feature type="transmembrane region" description="Helical" evidence="10">
    <location>
        <begin position="214"/>
        <end position="240"/>
    </location>
</feature>
<protein>
    <submittedName>
        <fullName evidence="11">Peptidoglycan O-acetyltransferase</fullName>
        <ecNumber evidence="11">2.3.1.-</ecNumber>
    </submittedName>
</protein>
<feature type="transmembrane region" description="Helical" evidence="10">
    <location>
        <begin position="350"/>
        <end position="370"/>
    </location>
</feature>
<keyword evidence="4 9" id="KW-0808">Transferase</keyword>
<sequence length="384" mass="45321">MNYFEGNEFFLLLFVVLLIGFVVNFFEKRKDYYILVLSLLFAGAIYGKSRAMIVYLISFVTYQYFLVFIAQRIETKRLKPLVFLSIFPLVINKVFALTSLHLLAFIGISYMSFKTIQIMLEISDGLIKEKISIKDYLQFLLFFPTVSAGPIDRSRRFLKEINEVMPRKEYLELAGDGVYRIVLGLLYKVVLSTYVYQMLLALNNTGTVVYSIKYMYLYTLYLFFDFAGYSLMAVGSSNILGIQTPMNFNKPFLSVDIKDFWTRWHITLSTWLRDFVFSRVLMQVIRKKWFKNRLHNATYAYMVNMLVMGFWHGLSVSYIVYGFYHGVLMAGFEVYQKKSTFYKKNKNKNWYKLLSWFVTMNLVMIGFFIFSGEPYKILLTILKR</sequence>
<dbReference type="PIRSF" id="PIRSF016636">
    <property type="entry name" value="AlgI_DltB"/>
    <property type="match status" value="1"/>
</dbReference>
<reference evidence="11 12" key="1">
    <citation type="submission" date="2018-11" db="EMBL/GenBank/DDBJ databases">
        <title>Species Designations Belie Phenotypic and Genotypic Heterogeneity in Oral Streptococci.</title>
        <authorList>
            <person name="Velsko I."/>
        </authorList>
    </citation>
    <scope>NUCLEOTIDE SEQUENCE [LARGE SCALE GENOMIC DNA]</scope>
    <source>
        <strain evidence="11 12">BCC15</strain>
    </source>
</reference>
<dbReference type="PANTHER" id="PTHR13285">
    <property type="entry name" value="ACYLTRANSFERASE"/>
    <property type="match status" value="1"/>
</dbReference>
<dbReference type="Pfam" id="PF03062">
    <property type="entry name" value="MBOAT"/>
    <property type="match status" value="1"/>
</dbReference>
<dbReference type="AlphaFoldDB" id="A0A3R9HWJ0"/>
<evidence type="ECO:0000313" key="11">
    <source>
        <dbReference type="EMBL" id="RSI63113.1"/>
    </source>
</evidence>
<dbReference type="InterPro" id="IPR024194">
    <property type="entry name" value="Ac/AlaTfrase_AlgI/DltB"/>
</dbReference>